<organism evidence="1 2">
    <name type="scientific">Cordylochernes scorpioides</name>
    <dbReference type="NCBI Taxonomy" id="51811"/>
    <lineage>
        <taxon>Eukaryota</taxon>
        <taxon>Metazoa</taxon>
        <taxon>Ecdysozoa</taxon>
        <taxon>Arthropoda</taxon>
        <taxon>Chelicerata</taxon>
        <taxon>Arachnida</taxon>
        <taxon>Pseudoscorpiones</taxon>
        <taxon>Cheliferoidea</taxon>
        <taxon>Chernetidae</taxon>
        <taxon>Cordylochernes</taxon>
    </lineage>
</organism>
<sequence>MIEYANMFTNFWDNLVAEYVPATSSVYELLGQPCSRVRTRHLEVGFGHGRAHGGEHGAHVVALVLPLDVRYGERAVSGHGEPAVRPFGEHKNLGALPRPEHGGRWLTRGYTLKFRHRGQTGFLTLIWPILTYGCESWTLVKSSIKRIEAFETYLYRRTIKIPWTDIK</sequence>
<evidence type="ECO:0000313" key="2">
    <source>
        <dbReference type="Proteomes" id="UP001235939"/>
    </source>
</evidence>
<accession>A0ABY6KED0</accession>
<dbReference type="EMBL" id="CP092866">
    <property type="protein sequence ID" value="UYV67196.1"/>
    <property type="molecule type" value="Genomic_DNA"/>
</dbReference>
<protein>
    <submittedName>
        <fullName evidence="1">Uncharacterized protein</fullName>
    </submittedName>
</protein>
<dbReference type="Proteomes" id="UP001235939">
    <property type="component" value="Chromosome 04"/>
</dbReference>
<proteinExistence type="predicted"/>
<reference evidence="1 2" key="1">
    <citation type="submission" date="2022-01" db="EMBL/GenBank/DDBJ databases">
        <title>A chromosomal length assembly of Cordylochernes scorpioides.</title>
        <authorList>
            <person name="Zeh D."/>
            <person name="Zeh J."/>
        </authorList>
    </citation>
    <scope>NUCLEOTIDE SEQUENCE [LARGE SCALE GENOMIC DNA]</scope>
    <source>
        <strain evidence="1">IN4F17</strain>
        <tissue evidence="1">Whole Body</tissue>
    </source>
</reference>
<gene>
    <name evidence="1" type="ORF">LAZ67_4004347</name>
</gene>
<evidence type="ECO:0000313" key="1">
    <source>
        <dbReference type="EMBL" id="UYV67196.1"/>
    </source>
</evidence>
<name>A0ABY6KED0_9ARAC</name>
<keyword evidence="2" id="KW-1185">Reference proteome</keyword>